<evidence type="ECO:0008006" key="4">
    <source>
        <dbReference type="Google" id="ProtNLM"/>
    </source>
</evidence>
<protein>
    <recommendedName>
        <fullName evidence="4">NfeD-like C-terminal domain-containing protein</fullName>
    </recommendedName>
</protein>
<organism evidence="2 3">
    <name type="scientific">Roseisalinus antarcticus</name>
    <dbReference type="NCBI Taxonomy" id="254357"/>
    <lineage>
        <taxon>Bacteria</taxon>
        <taxon>Pseudomonadati</taxon>
        <taxon>Pseudomonadota</taxon>
        <taxon>Alphaproteobacteria</taxon>
        <taxon>Rhodobacterales</taxon>
        <taxon>Roseobacteraceae</taxon>
        <taxon>Roseisalinus</taxon>
    </lineage>
</organism>
<evidence type="ECO:0000256" key="1">
    <source>
        <dbReference type="SAM" id="Phobius"/>
    </source>
</evidence>
<gene>
    <name evidence="2" type="ORF">ROA7023_02617</name>
</gene>
<feature type="transmembrane region" description="Helical" evidence="1">
    <location>
        <begin position="58"/>
        <end position="78"/>
    </location>
</feature>
<feature type="transmembrane region" description="Helical" evidence="1">
    <location>
        <begin position="31"/>
        <end position="52"/>
    </location>
</feature>
<proteinExistence type="predicted"/>
<keyword evidence="3" id="KW-1185">Reference proteome</keyword>
<evidence type="ECO:0000313" key="3">
    <source>
        <dbReference type="Proteomes" id="UP000193900"/>
    </source>
</evidence>
<dbReference type="AlphaFoldDB" id="A0A1Y5TAX0"/>
<evidence type="ECO:0000313" key="2">
    <source>
        <dbReference type="EMBL" id="SLN57865.1"/>
    </source>
</evidence>
<name>A0A1Y5TAX0_9RHOB</name>
<reference evidence="2 3" key="1">
    <citation type="submission" date="2017-03" db="EMBL/GenBank/DDBJ databases">
        <authorList>
            <person name="Afonso C.L."/>
            <person name="Miller P.J."/>
            <person name="Scott M.A."/>
            <person name="Spackman E."/>
            <person name="Goraichik I."/>
            <person name="Dimitrov K.M."/>
            <person name="Suarez D.L."/>
            <person name="Swayne D.E."/>
        </authorList>
    </citation>
    <scope>NUCLEOTIDE SEQUENCE [LARGE SCALE GENOMIC DNA]</scope>
    <source>
        <strain evidence="2 3">CECT 7023</strain>
    </source>
</reference>
<feature type="transmembrane region" description="Helical" evidence="1">
    <location>
        <begin position="6"/>
        <end position="24"/>
    </location>
</feature>
<dbReference type="EMBL" id="FWFZ01000013">
    <property type="protein sequence ID" value="SLN57865.1"/>
    <property type="molecule type" value="Genomic_DNA"/>
</dbReference>
<keyword evidence="1" id="KW-0812">Transmembrane</keyword>
<dbReference type="OrthoDB" id="7745385at2"/>
<accession>A0A1Y5TAX0</accession>
<dbReference type="Proteomes" id="UP000193900">
    <property type="component" value="Unassembled WGS sequence"/>
</dbReference>
<keyword evidence="1" id="KW-0472">Membrane</keyword>
<dbReference type="RefSeq" id="WP_143535548.1">
    <property type="nucleotide sequence ID" value="NZ_FWFZ01000013.1"/>
</dbReference>
<keyword evidence="1" id="KW-1133">Transmembrane helix</keyword>
<sequence length="94" mass="10267">MIGSFIIWNQWWAWICFGLLLGVFEMLLPAYVFLGFSGGAVVTGVLIWAEILGGSLPWKLVAFAAISGVAAIGLRMTLGSPTRRAKIWHSDIND</sequence>